<dbReference type="InterPro" id="IPR023214">
    <property type="entry name" value="HAD_sf"/>
</dbReference>
<keyword evidence="4" id="KW-0597">Phosphoprotein</keyword>
<evidence type="ECO:0000256" key="12">
    <source>
        <dbReference type="SAM" id="Phobius"/>
    </source>
</evidence>
<feature type="transmembrane region" description="Helical" evidence="12">
    <location>
        <begin position="706"/>
        <end position="728"/>
    </location>
</feature>
<gene>
    <name evidence="14" type="primary">ctp</name>
    <name evidence="14" type="ORF">SALLE_v1c00650</name>
</gene>
<feature type="domain" description="Cation-transporting P-type ATPase N-terminal" evidence="13">
    <location>
        <begin position="21"/>
        <end position="95"/>
    </location>
</feature>
<dbReference type="Pfam" id="PF13246">
    <property type="entry name" value="Cation_ATPase"/>
    <property type="match status" value="1"/>
</dbReference>
<keyword evidence="11 12" id="KW-0472">Membrane</keyword>
<dbReference type="PROSITE" id="PS00154">
    <property type="entry name" value="ATPASE_E1_E2"/>
    <property type="match status" value="1"/>
</dbReference>
<evidence type="ECO:0000256" key="7">
    <source>
        <dbReference type="ARBA" id="ARBA00022840"/>
    </source>
</evidence>
<dbReference type="EMBL" id="CP031376">
    <property type="protein sequence ID" value="AXK50741.1"/>
    <property type="molecule type" value="Genomic_DNA"/>
</dbReference>
<dbReference type="PANTHER" id="PTHR43294:SF21">
    <property type="entry name" value="CATION TRANSPORTING ATPASE"/>
    <property type="match status" value="1"/>
</dbReference>
<evidence type="ECO:0000256" key="6">
    <source>
        <dbReference type="ARBA" id="ARBA00022741"/>
    </source>
</evidence>
<dbReference type="InterPro" id="IPR001757">
    <property type="entry name" value="P_typ_ATPase"/>
</dbReference>
<dbReference type="GO" id="GO:0030007">
    <property type="term" value="P:intracellular potassium ion homeostasis"/>
    <property type="evidence" value="ECO:0007669"/>
    <property type="project" value="TreeGrafter"/>
</dbReference>
<accession>A0A345Z2B2</accession>
<proteinExistence type="inferred from homology"/>
<dbReference type="Pfam" id="PF00122">
    <property type="entry name" value="E1-E2_ATPase"/>
    <property type="match status" value="1"/>
</dbReference>
<evidence type="ECO:0000256" key="9">
    <source>
        <dbReference type="ARBA" id="ARBA00022967"/>
    </source>
</evidence>
<dbReference type="SUPFAM" id="SSF56784">
    <property type="entry name" value="HAD-like"/>
    <property type="match status" value="1"/>
</dbReference>
<keyword evidence="3" id="KW-1003">Cell membrane</keyword>
<dbReference type="SFLD" id="SFLDF00027">
    <property type="entry name" value="p-type_atpase"/>
    <property type="match status" value="1"/>
</dbReference>
<keyword evidence="6" id="KW-0547">Nucleotide-binding</keyword>
<dbReference type="NCBIfam" id="TIGR01494">
    <property type="entry name" value="ATPase_P-type"/>
    <property type="match status" value="2"/>
</dbReference>
<dbReference type="InterPro" id="IPR008250">
    <property type="entry name" value="ATPase_P-typ_transduc_dom_A_sf"/>
</dbReference>
<dbReference type="Pfam" id="PF00690">
    <property type="entry name" value="Cation_ATPase_N"/>
    <property type="match status" value="1"/>
</dbReference>
<evidence type="ECO:0000256" key="5">
    <source>
        <dbReference type="ARBA" id="ARBA00022692"/>
    </source>
</evidence>
<feature type="transmembrane region" description="Helical" evidence="12">
    <location>
        <begin position="103"/>
        <end position="122"/>
    </location>
</feature>
<dbReference type="Gene3D" id="1.20.1110.10">
    <property type="entry name" value="Calcium-transporting ATPase, transmembrane domain"/>
    <property type="match status" value="1"/>
</dbReference>
<evidence type="ECO:0000256" key="8">
    <source>
        <dbReference type="ARBA" id="ARBA00022842"/>
    </source>
</evidence>
<comment type="similarity">
    <text evidence="2">Belongs to the cation transport ATPase (P-type) (TC 3.A.3) family. Type IIA subfamily.</text>
</comment>
<dbReference type="SUPFAM" id="SSF81660">
    <property type="entry name" value="Metal cation-transporting ATPase, ATP-binding domain N"/>
    <property type="match status" value="1"/>
</dbReference>
<dbReference type="PRINTS" id="PR00120">
    <property type="entry name" value="HATPASE"/>
</dbReference>
<dbReference type="FunFam" id="2.70.150.10:FF:000160">
    <property type="entry name" value="Sarcoplasmic/endoplasmic reticulum calcium ATPase 1"/>
    <property type="match status" value="1"/>
</dbReference>
<keyword evidence="7" id="KW-0067">ATP-binding</keyword>
<feature type="transmembrane region" description="Helical" evidence="12">
    <location>
        <begin position="850"/>
        <end position="875"/>
    </location>
</feature>
<dbReference type="Gene3D" id="3.40.1110.10">
    <property type="entry name" value="Calcium-transporting ATPase, cytoplasmic domain N"/>
    <property type="match status" value="1"/>
</dbReference>
<feature type="transmembrane region" description="Helical" evidence="12">
    <location>
        <begin position="734"/>
        <end position="755"/>
    </location>
</feature>
<feature type="transmembrane region" description="Helical" evidence="12">
    <location>
        <begin position="887"/>
        <end position="909"/>
    </location>
</feature>
<name>A0A345Z2B2_9MOLU</name>
<dbReference type="RefSeq" id="WP_115557670.1">
    <property type="nucleotide sequence ID" value="NZ_CP031376.1"/>
</dbReference>
<evidence type="ECO:0000256" key="10">
    <source>
        <dbReference type="ARBA" id="ARBA00022989"/>
    </source>
</evidence>
<keyword evidence="8" id="KW-0460">Magnesium</keyword>
<feature type="transmembrane region" description="Helical" evidence="12">
    <location>
        <begin position="776"/>
        <end position="802"/>
    </location>
</feature>
<keyword evidence="5 12" id="KW-0812">Transmembrane</keyword>
<reference evidence="14 15" key="1">
    <citation type="submission" date="2018-07" db="EMBL/GenBank/DDBJ databases">
        <title>Complete genome sequence of Spiroplasma alleghenense PLHS-1 (ATCC 51752).</title>
        <authorList>
            <person name="Chou L."/>
            <person name="Lee T.-Y."/>
            <person name="Tsai Y.-M."/>
            <person name="Kuo C.-H."/>
        </authorList>
    </citation>
    <scope>NUCLEOTIDE SEQUENCE [LARGE SCALE GENOMIC DNA]</scope>
    <source>
        <strain evidence="14 15">PLHS-1</strain>
    </source>
</reference>
<keyword evidence="10 12" id="KW-1133">Transmembrane helix</keyword>
<comment type="subcellular location">
    <subcellularLocation>
        <location evidence="1">Cell membrane</location>
        <topology evidence="1">Multi-pass membrane protein</topology>
    </subcellularLocation>
</comment>
<feature type="transmembrane region" description="Helical" evidence="12">
    <location>
        <begin position="808"/>
        <end position="829"/>
    </location>
</feature>
<dbReference type="InterPro" id="IPR050510">
    <property type="entry name" value="Cation_transp_ATPase_P-type"/>
</dbReference>
<evidence type="ECO:0000256" key="4">
    <source>
        <dbReference type="ARBA" id="ARBA00022553"/>
    </source>
</evidence>
<evidence type="ECO:0000313" key="14">
    <source>
        <dbReference type="EMBL" id="AXK50741.1"/>
    </source>
</evidence>
<dbReference type="InterPro" id="IPR018303">
    <property type="entry name" value="ATPase_P-typ_P_site"/>
</dbReference>
<keyword evidence="9" id="KW-1278">Translocase</keyword>
<dbReference type="SUPFAM" id="SSF81665">
    <property type="entry name" value="Calcium ATPase, transmembrane domain M"/>
    <property type="match status" value="1"/>
</dbReference>
<dbReference type="InterPro" id="IPR023298">
    <property type="entry name" value="ATPase_P-typ_TM_dom_sf"/>
</dbReference>
<dbReference type="FunFam" id="3.40.50.1000:FF:000001">
    <property type="entry name" value="Phospholipid-transporting ATPase IC"/>
    <property type="match status" value="1"/>
</dbReference>
<feature type="transmembrane region" description="Helical" evidence="12">
    <location>
        <begin position="270"/>
        <end position="289"/>
    </location>
</feature>
<feature type="transmembrane region" description="Helical" evidence="12">
    <location>
        <begin position="79"/>
        <end position="97"/>
    </location>
</feature>
<dbReference type="GO" id="GO:0005391">
    <property type="term" value="F:P-type sodium:potassium-exchanging transporter activity"/>
    <property type="evidence" value="ECO:0007669"/>
    <property type="project" value="TreeGrafter"/>
</dbReference>
<dbReference type="PRINTS" id="PR00119">
    <property type="entry name" value="CATATPASE"/>
</dbReference>
<dbReference type="InterPro" id="IPR004014">
    <property type="entry name" value="ATPase_P-typ_cation-transptr_N"/>
</dbReference>
<dbReference type="GO" id="GO:1902600">
    <property type="term" value="P:proton transmembrane transport"/>
    <property type="evidence" value="ECO:0007669"/>
    <property type="project" value="TreeGrafter"/>
</dbReference>
<dbReference type="InterPro" id="IPR006068">
    <property type="entry name" value="ATPase_P-typ_cation-transptr_C"/>
</dbReference>
<dbReference type="Gene3D" id="3.40.50.1000">
    <property type="entry name" value="HAD superfamily/HAD-like"/>
    <property type="match status" value="1"/>
</dbReference>
<evidence type="ECO:0000256" key="1">
    <source>
        <dbReference type="ARBA" id="ARBA00004651"/>
    </source>
</evidence>
<dbReference type="GO" id="GO:0036376">
    <property type="term" value="P:sodium ion export across plasma membrane"/>
    <property type="evidence" value="ECO:0007669"/>
    <property type="project" value="TreeGrafter"/>
</dbReference>
<dbReference type="SFLD" id="SFLDS00003">
    <property type="entry name" value="Haloacid_Dehalogenase"/>
    <property type="match status" value="1"/>
</dbReference>
<dbReference type="GO" id="GO:0005524">
    <property type="term" value="F:ATP binding"/>
    <property type="evidence" value="ECO:0007669"/>
    <property type="project" value="UniProtKB-KW"/>
</dbReference>
<evidence type="ECO:0000313" key="15">
    <source>
        <dbReference type="Proteomes" id="UP000254792"/>
    </source>
</evidence>
<evidence type="ECO:0000256" key="11">
    <source>
        <dbReference type="ARBA" id="ARBA00023136"/>
    </source>
</evidence>
<dbReference type="InterPro" id="IPR059000">
    <property type="entry name" value="ATPase_P-type_domA"/>
</dbReference>
<dbReference type="InterPro" id="IPR036412">
    <property type="entry name" value="HAD-like_sf"/>
</dbReference>
<dbReference type="SFLD" id="SFLDG00002">
    <property type="entry name" value="C1.7:_P-type_atpase_like"/>
    <property type="match status" value="1"/>
</dbReference>
<dbReference type="OrthoDB" id="9813266at2"/>
<dbReference type="GO" id="GO:0006883">
    <property type="term" value="P:intracellular sodium ion homeostasis"/>
    <property type="evidence" value="ECO:0007669"/>
    <property type="project" value="TreeGrafter"/>
</dbReference>
<dbReference type="InterPro" id="IPR023299">
    <property type="entry name" value="ATPase_P-typ_cyto_dom_N"/>
</dbReference>
<sequence length="968" mass="107081">MKPTKAKNNNKNKEVSIQEKGWYQKSINEIEIELKTETTTGLSNDEAEERLRKLGPNKLPEPKQVPWYLLFLKGLLEPLSIVLLVTAIIVVVAPYFAGGHPEWVEFGVILGMIIINTLLGMTQELKARSSVKALQSLSNPNATVIRSGKQIQISAHDLVPGDIVILQTGEFIPADIRLISSSHLTVDESALTGESMPVVKNIELLDSKTTILAEQKNMVFMSTFVQSGRATGIVVAQAPLSTMGKIASSIAETKAQKTPLQLKLNRLTKWVSVIATVTALVLFGVLIMIDVFRADHTGISWSENLLLSVSSAIAIIPASLTVIVSIILSVSTNQMSKQNVIVKQLQAVETLGKVNVICSDKTGTLTINKMTVTKYNQVGVTRAASSFTYVSDDIGDIHFVNALTLCNDSIVSEKDRMGLPTELAMYDWMTKMGFDPLTLRHKYMRIDDLPFSSDNKYMVTVNQVDDKKVVYIKGAIDRILDKCTHTVIDNQIVKLTSKMKEQVLENAEKMSAEALRVITTAFKVLSEDEFKNKDYVSKLVLTGIIGMIDPPREEAISAIKIAHRAGIRVVMITGDHLATAMAIGEKLGLVREGFVGLTGEELDLLTDEELTKKIDRISVFARVNPDHKTRIVTILQEKGLIVAMTGDGINDAPSLRKANVGIAMGMNGTEAAKDAANVILADDNFSTIVSGVSEGRNSYRKIKTSVAFVLGANPQIIAMFLIILITGISPLNSINILWFNLIVETILAIPIGMSKSDPNVMSLKPIKNNESIFSRIWLLIIFTITSTAIAVILAFIMGFYVFPGPNAALTGQTAAFITIAFSPIFFVWMMKFRPDRKERHKNFKEKVKDANWALFGAMIGAFLLNVIVVFVPGVRDVFKIAELKWELWLVVVFLTISPAIVIFVSINLAGNQIRRHNDPSYENKLRKRFKKYRRPKIANNYKLLRDSTVDIRHTKKVKDKKQKTATPA</sequence>
<dbReference type="GO" id="GO:0016887">
    <property type="term" value="F:ATP hydrolysis activity"/>
    <property type="evidence" value="ECO:0007669"/>
    <property type="project" value="InterPro"/>
</dbReference>
<organism evidence="14 15">
    <name type="scientific">Spiroplasma alleghenense</name>
    <dbReference type="NCBI Taxonomy" id="216931"/>
    <lineage>
        <taxon>Bacteria</taxon>
        <taxon>Bacillati</taxon>
        <taxon>Mycoplasmatota</taxon>
        <taxon>Mollicutes</taxon>
        <taxon>Entomoplasmatales</taxon>
        <taxon>Spiroplasmataceae</taxon>
        <taxon>Spiroplasma</taxon>
    </lineage>
</organism>
<dbReference type="Proteomes" id="UP000254792">
    <property type="component" value="Chromosome"/>
</dbReference>
<protein>
    <submittedName>
        <fullName evidence="14">Cation-transporting ATPase</fullName>
    </submittedName>
</protein>
<dbReference type="Gene3D" id="2.70.150.10">
    <property type="entry name" value="Calcium-transporting ATPase, cytoplasmic transduction domain A"/>
    <property type="match status" value="1"/>
</dbReference>
<dbReference type="Pfam" id="PF00689">
    <property type="entry name" value="Cation_ATPase_C"/>
    <property type="match status" value="1"/>
</dbReference>
<dbReference type="GO" id="GO:1990573">
    <property type="term" value="P:potassium ion import across plasma membrane"/>
    <property type="evidence" value="ECO:0007669"/>
    <property type="project" value="TreeGrafter"/>
</dbReference>
<dbReference type="AlphaFoldDB" id="A0A345Z2B2"/>
<dbReference type="SMART" id="SM00831">
    <property type="entry name" value="Cation_ATPase_N"/>
    <property type="match status" value="1"/>
</dbReference>
<feature type="transmembrane region" description="Helical" evidence="12">
    <location>
        <begin position="309"/>
        <end position="330"/>
    </location>
</feature>
<evidence type="ECO:0000256" key="2">
    <source>
        <dbReference type="ARBA" id="ARBA00005675"/>
    </source>
</evidence>
<dbReference type="GO" id="GO:0005886">
    <property type="term" value="C:plasma membrane"/>
    <property type="evidence" value="ECO:0007669"/>
    <property type="project" value="UniProtKB-SubCell"/>
</dbReference>
<evidence type="ECO:0000259" key="13">
    <source>
        <dbReference type="SMART" id="SM00831"/>
    </source>
</evidence>
<dbReference type="PANTHER" id="PTHR43294">
    <property type="entry name" value="SODIUM/POTASSIUM-TRANSPORTING ATPASE SUBUNIT ALPHA"/>
    <property type="match status" value="1"/>
</dbReference>
<dbReference type="InterPro" id="IPR044492">
    <property type="entry name" value="P_typ_ATPase_HD_dom"/>
</dbReference>
<dbReference type="KEGG" id="salx:SALLE_v1c00650"/>
<evidence type="ECO:0000256" key="3">
    <source>
        <dbReference type="ARBA" id="ARBA00022475"/>
    </source>
</evidence>
<dbReference type="SUPFAM" id="SSF81653">
    <property type="entry name" value="Calcium ATPase, transduction domain A"/>
    <property type="match status" value="1"/>
</dbReference>
<keyword evidence="15" id="KW-1185">Reference proteome</keyword>